<feature type="non-terminal residue" evidence="2">
    <location>
        <position position="1"/>
    </location>
</feature>
<feature type="compositionally biased region" description="Basic and acidic residues" evidence="1">
    <location>
        <begin position="27"/>
        <end position="38"/>
    </location>
</feature>
<evidence type="ECO:0000313" key="3">
    <source>
        <dbReference type="Proteomes" id="UP001189429"/>
    </source>
</evidence>
<sequence>ETATSPVAARAAHAAIIGPARRAGRAPGREGARPRVAREQAQGRQDQEPAHDLRGRGVRELLQQARVRVQGGRPGSFRVVAGSGHDAARHVLGRQREYLDRRGPGRRGRRLQAGPEGHPRDGGVRGLRGRRRLRRRVGDANLGSKQENMGGLKNHEVQRRRVLAGRHPGPGQGLGQVLRGDGFESFGPAALRSFCLPVLCRLHAWRFGRAHTDQPRVQGVPRKYRCSCRRPPSATGGGDRNGVKAIFAAVATGHCRRLHQYYGGTKLLSPLV</sequence>
<gene>
    <name evidence="2" type="ORF">PCOR1329_LOCUS70260</name>
</gene>
<comment type="caution">
    <text evidence="2">The sequence shown here is derived from an EMBL/GenBank/DDBJ whole genome shotgun (WGS) entry which is preliminary data.</text>
</comment>
<evidence type="ECO:0000256" key="1">
    <source>
        <dbReference type="SAM" id="MobiDB-lite"/>
    </source>
</evidence>
<feature type="region of interest" description="Disordered" evidence="1">
    <location>
        <begin position="1"/>
        <end position="56"/>
    </location>
</feature>
<feature type="non-terminal residue" evidence="2">
    <location>
        <position position="272"/>
    </location>
</feature>
<protein>
    <submittedName>
        <fullName evidence="2">Uncharacterized protein</fullName>
    </submittedName>
</protein>
<evidence type="ECO:0000313" key="2">
    <source>
        <dbReference type="EMBL" id="CAK0889860.1"/>
    </source>
</evidence>
<feature type="compositionally biased region" description="Low complexity" evidence="1">
    <location>
        <begin position="1"/>
        <end position="21"/>
    </location>
</feature>
<dbReference type="Proteomes" id="UP001189429">
    <property type="component" value="Unassembled WGS sequence"/>
</dbReference>
<feature type="region of interest" description="Disordered" evidence="1">
    <location>
        <begin position="101"/>
        <end position="128"/>
    </location>
</feature>
<dbReference type="EMBL" id="CAUYUJ010019271">
    <property type="protein sequence ID" value="CAK0889860.1"/>
    <property type="molecule type" value="Genomic_DNA"/>
</dbReference>
<proteinExistence type="predicted"/>
<name>A0ABN9WSU3_9DINO</name>
<keyword evidence="3" id="KW-1185">Reference proteome</keyword>
<reference evidence="2" key="1">
    <citation type="submission" date="2023-10" db="EMBL/GenBank/DDBJ databases">
        <authorList>
            <person name="Chen Y."/>
            <person name="Shah S."/>
            <person name="Dougan E. K."/>
            <person name="Thang M."/>
            <person name="Chan C."/>
        </authorList>
    </citation>
    <scope>NUCLEOTIDE SEQUENCE [LARGE SCALE GENOMIC DNA]</scope>
</reference>
<accession>A0ABN9WSU3</accession>
<organism evidence="2 3">
    <name type="scientific">Prorocentrum cordatum</name>
    <dbReference type="NCBI Taxonomy" id="2364126"/>
    <lineage>
        <taxon>Eukaryota</taxon>
        <taxon>Sar</taxon>
        <taxon>Alveolata</taxon>
        <taxon>Dinophyceae</taxon>
        <taxon>Prorocentrales</taxon>
        <taxon>Prorocentraceae</taxon>
        <taxon>Prorocentrum</taxon>
    </lineage>
</organism>
<feature type="compositionally biased region" description="Basic and acidic residues" evidence="1">
    <location>
        <begin position="45"/>
        <end position="56"/>
    </location>
</feature>